<keyword evidence="4" id="KW-1185">Reference proteome</keyword>
<dbReference type="GO" id="GO:0016301">
    <property type="term" value="F:kinase activity"/>
    <property type="evidence" value="ECO:0007669"/>
    <property type="project" value="UniProtKB-UniRule"/>
</dbReference>
<dbReference type="EMBL" id="QKYV01000003">
    <property type="protein sequence ID" value="PZW41470.1"/>
    <property type="molecule type" value="Genomic_DNA"/>
</dbReference>
<keyword evidence="2" id="KW-0418">Kinase</keyword>
<dbReference type="SUPFAM" id="SSF56112">
    <property type="entry name" value="Protein kinase-like (PK-like)"/>
    <property type="match status" value="1"/>
</dbReference>
<evidence type="ECO:0000313" key="4">
    <source>
        <dbReference type="Proteomes" id="UP000249542"/>
    </source>
</evidence>
<dbReference type="Gene3D" id="3.90.1200.10">
    <property type="match status" value="1"/>
</dbReference>
<evidence type="ECO:0000256" key="2">
    <source>
        <dbReference type="PIRNR" id="PIRNR006221"/>
    </source>
</evidence>
<protein>
    <recommendedName>
        <fullName evidence="5">Fructosamine-3-kinase</fullName>
    </recommendedName>
</protein>
<organism evidence="3 4">
    <name type="scientific">Mesonia algae</name>
    <dbReference type="NCBI Taxonomy" id="213248"/>
    <lineage>
        <taxon>Bacteria</taxon>
        <taxon>Pseudomonadati</taxon>
        <taxon>Bacteroidota</taxon>
        <taxon>Flavobacteriia</taxon>
        <taxon>Flavobacteriales</taxon>
        <taxon>Flavobacteriaceae</taxon>
        <taxon>Mesonia</taxon>
    </lineage>
</organism>
<reference evidence="3 4" key="1">
    <citation type="submission" date="2018-06" db="EMBL/GenBank/DDBJ databases">
        <title>Genomic Encyclopedia of Archaeal and Bacterial Type Strains, Phase II (KMG-II): from individual species to whole genera.</title>
        <authorList>
            <person name="Goeker M."/>
        </authorList>
    </citation>
    <scope>NUCLEOTIDE SEQUENCE [LARGE SCALE GENOMIC DNA]</scope>
    <source>
        <strain evidence="3 4">DSM 15361</strain>
    </source>
</reference>
<sequence length="284" mass="33024">MITNSLLHTITEKEKFIVSNIQQLYGGDINEVFHVSTSNGEKVIKLNSNTYLPHLFKREKEGLEALSSTHTFIIPQIEGWGEIENVTYLIMNYISSEAVTQDHWEFFSENLALLHQQTQEYFGFSNDNYIGSLPQINTPIYKNAIDFYRELRLIPQLQLAQQSGFTFKNADRFLKNLENLIPKEAPALIHGDLWNGNFIATTQNQIALIDPATHFGIREIDLAMMQLFGGFPDVVFKSYEEHFLLEKNWRERQPIFQLYFLLVHLNIFGSSYFPRCQEIISRFS</sequence>
<dbReference type="Pfam" id="PF03881">
    <property type="entry name" value="Fructosamin_kin"/>
    <property type="match status" value="1"/>
</dbReference>
<evidence type="ECO:0008006" key="5">
    <source>
        <dbReference type="Google" id="ProtNLM"/>
    </source>
</evidence>
<comment type="caution">
    <text evidence="3">The sequence shown here is derived from an EMBL/GenBank/DDBJ whole genome shotgun (WGS) entry which is preliminary data.</text>
</comment>
<dbReference type="Proteomes" id="UP000249542">
    <property type="component" value="Unassembled WGS sequence"/>
</dbReference>
<dbReference type="RefSeq" id="WP_170116583.1">
    <property type="nucleotide sequence ID" value="NZ_QKYV01000003.1"/>
</dbReference>
<comment type="similarity">
    <text evidence="1 2">Belongs to the fructosamine kinase family.</text>
</comment>
<evidence type="ECO:0000256" key="1">
    <source>
        <dbReference type="ARBA" id="ARBA00009460"/>
    </source>
</evidence>
<keyword evidence="2" id="KW-0808">Transferase</keyword>
<dbReference type="PANTHER" id="PTHR12149">
    <property type="entry name" value="FRUCTOSAMINE 3 KINASE-RELATED PROTEIN"/>
    <property type="match status" value="1"/>
</dbReference>
<dbReference type="PANTHER" id="PTHR12149:SF8">
    <property type="entry name" value="PROTEIN-RIBULOSAMINE 3-KINASE"/>
    <property type="match status" value="1"/>
</dbReference>
<name>A0A2W7K1I6_9FLAO</name>
<dbReference type="AlphaFoldDB" id="A0A2W7K1I6"/>
<gene>
    <name evidence="3" type="ORF">LX95_01146</name>
</gene>
<dbReference type="InterPro" id="IPR011009">
    <property type="entry name" value="Kinase-like_dom_sf"/>
</dbReference>
<dbReference type="PIRSF" id="PIRSF006221">
    <property type="entry name" value="Ketosamine-3-kinase"/>
    <property type="match status" value="1"/>
</dbReference>
<accession>A0A2W7K1I6</accession>
<evidence type="ECO:0000313" key="3">
    <source>
        <dbReference type="EMBL" id="PZW41470.1"/>
    </source>
</evidence>
<dbReference type="Gene3D" id="3.30.200.20">
    <property type="entry name" value="Phosphorylase Kinase, domain 1"/>
    <property type="match status" value="1"/>
</dbReference>
<proteinExistence type="inferred from homology"/>
<dbReference type="InterPro" id="IPR016477">
    <property type="entry name" value="Fructo-/Ketosamine-3-kinase"/>
</dbReference>